<dbReference type="HOGENOM" id="CLU_2751519_0_0_9"/>
<feature type="transmembrane region" description="Helical" evidence="1">
    <location>
        <begin position="49"/>
        <end position="69"/>
    </location>
</feature>
<keyword evidence="1" id="KW-1133">Transmembrane helix</keyword>
<reference evidence="2 3" key="1">
    <citation type="submission" date="2010-07" db="EMBL/GenBank/DDBJ databases">
        <authorList>
            <person name="Sid Ahmed O."/>
        </authorList>
    </citation>
    <scope>NUCLEOTIDE SEQUENCE [LARGE SCALE GENOMIC DNA]</scope>
    <source>
        <strain evidence="2 3">TX4248</strain>
    </source>
</reference>
<accession>A0A125W237</accession>
<dbReference type="AlphaFoldDB" id="A0A125W237"/>
<evidence type="ECO:0000256" key="1">
    <source>
        <dbReference type="SAM" id="Phobius"/>
    </source>
</evidence>
<dbReference type="EMBL" id="AEBR01000106">
    <property type="protein sequence ID" value="EFM81460.1"/>
    <property type="molecule type" value="Genomic_DNA"/>
</dbReference>
<organism evidence="2 3">
    <name type="scientific">Enterococcus faecalis TX4248</name>
    <dbReference type="NCBI Taxonomy" id="749495"/>
    <lineage>
        <taxon>Bacteria</taxon>
        <taxon>Bacillati</taxon>
        <taxon>Bacillota</taxon>
        <taxon>Bacilli</taxon>
        <taxon>Lactobacillales</taxon>
        <taxon>Enterococcaceae</taxon>
        <taxon>Enterococcus</taxon>
    </lineage>
</organism>
<keyword evidence="1" id="KW-0812">Transmembrane</keyword>
<dbReference type="Proteomes" id="UP000004846">
    <property type="component" value="Unassembled WGS sequence"/>
</dbReference>
<sequence>MKFFIPTNSGVEKESQLIKAKISEQITGIKVKRKKPIKFGAIKDNAVHVFFRLNLFAVFVFEVISIIVFC</sequence>
<evidence type="ECO:0000313" key="3">
    <source>
        <dbReference type="Proteomes" id="UP000004846"/>
    </source>
</evidence>
<protein>
    <submittedName>
        <fullName evidence="2">Uncharacterized protein</fullName>
    </submittedName>
</protein>
<keyword evidence="1" id="KW-0472">Membrane</keyword>
<proteinExistence type="predicted"/>
<comment type="caution">
    <text evidence="2">The sequence shown here is derived from an EMBL/GenBank/DDBJ whole genome shotgun (WGS) entry which is preliminary data.</text>
</comment>
<gene>
    <name evidence="2" type="ORF">HMPREF9498_02992</name>
</gene>
<evidence type="ECO:0000313" key="2">
    <source>
        <dbReference type="EMBL" id="EFM81460.1"/>
    </source>
</evidence>
<name>A0A125W237_ENTFL</name>